<proteinExistence type="predicted"/>
<name>A0A059G3N9_9PROT</name>
<dbReference type="GO" id="GO:0016791">
    <property type="term" value="F:phosphatase activity"/>
    <property type="evidence" value="ECO:0007669"/>
    <property type="project" value="TreeGrafter"/>
</dbReference>
<dbReference type="InterPro" id="IPR050126">
    <property type="entry name" value="Ap4A_hydrolase"/>
</dbReference>
<accession>A0A059G3N9</accession>
<sequence length="233" mass="26187">MTQRIYCAIGDIHGELDRLKDLHAQLAFHVRQHLRNADVTLVHLGDLIDRGQDSCGVVDYLIDLEARMGPRALTLRGNHEQMMIEALREQSAESRSHWLEWGGEETMDSYRRRGLDGPPDHHLDWLQSLPTLHHDTEQGLVFVHAGVDPDKFPDCGERVQMWTRRKDFFDARCWTSPDLVGQTVVHGHSPTEDNAPDVAHGGRRINVDTGAVYGGQLTAAILVPGQAPTFLHS</sequence>
<dbReference type="PANTHER" id="PTHR42850">
    <property type="entry name" value="METALLOPHOSPHOESTERASE"/>
    <property type="match status" value="1"/>
</dbReference>
<organism evidence="2 3">
    <name type="scientific">Hyphomonas oceanitis SCH89</name>
    <dbReference type="NCBI Taxonomy" id="1280953"/>
    <lineage>
        <taxon>Bacteria</taxon>
        <taxon>Pseudomonadati</taxon>
        <taxon>Pseudomonadota</taxon>
        <taxon>Alphaproteobacteria</taxon>
        <taxon>Hyphomonadales</taxon>
        <taxon>Hyphomonadaceae</taxon>
        <taxon>Hyphomonas</taxon>
    </lineage>
</organism>
<dbReference type="SUPFAM" id="SSF56300">
    <property type="entry name" value="Metallo-dependent phosphatases"/>
    <property type="match status" value="1"/>
</dbReference>
<evidence type="ECO:0000259" key="1">
    <source>
        <dbReference type="PROSITE" id="PS00125"/>
    </source>
</evidence>
<dbReference type="AlphaFoldDB" id="A0A059G3N9"/>
<keyword evidence="3" id="KW-1185">Reference proteome</keyword>
<dbReference type="InterPro" id="IPR029052">
    <property type="entry name" value="Metallo-depent_PP-like"/>
</dbReference>
<evidence type="ECO:0000313" key="3">
    <source>
        <dbReference type="Proteomes" id="UP000024942"/>
    </source>
</evidence>
<dbReference type="PROSITE" id="PS00125">
    <property type="entry name" value="SER_THR_PHOSPHATASE"/>
    <property type="match status" value="1"/>
</dbReference>
<dbReference type="GO" id="GO:0005737">
    <property type="term" value="C:cytoplasm"/>
    <property type="evidence" value="ECO:0007669"/>
    <property type="project" value="TreeGrafter"/>
</dbReference>
<dbReference type="InterPro" id="IPR006186">
    <property type="entry name" value="Ser/Thr-sp_prot-phosphatase"/>
</dbReference>
<evidence type="ECO:0000313" key="2">
    <source>
        <dbReference type="EMBL" id="KDA01103.1"/>
    </source>
</evidence>
<reference evidence="2 3" key="1">
    <citation type="journal article" date="2014" name="Antonie Van Leeuwenhoek">
        <title>Hyphomonas beringensis sp. nov. and Hyphomonas chukchiensis sp. nov., isolated from surface seawater of the Bering Sea and Chukchi Sea.</title>
        <authorList>
            <person name="Li C."/>
            <person name="Lai Q."/>
            <person name="Li G."/>
            <person name="Dong C."/>
            <person name="Wang J."/>
            <person name="Liao Y."/>
            <person name="Shao Z."/>
        </authorList>
    </citation>
    <scope>NUCLEOTIDE SEQUENCE [LARGE SCALE GENOMIC DNA]</scope>
    <source>
        <strain evidence="2 3">SCH89</strain>
    </source>
</reference>
<dbReference type="PATRIC" id="fig|1280953.3.peg.3458"/>
<dbReference type="PANTHER" id="PTHR42850:SF4">
    <property type="entry name" value="ZINC-DEPENDENT ENDOPOLYPHOSPHATASE"/>
    <property type="match status" value="1"/>
</dbReference>
<dbReference type="InterPro" id="IPR004843">
    <property type="entry name" value="Calcineurin-like_PHP"/>
</dbReference>
<dbReference type="eggNOG" id="COG0639">
    <property type="taxonomic scope" value="Bacteria"/>
</dbReference>
<dbReference type="CDD" id="cd00144">
    <property type="entry name" value="MPP_PPP_family"/>
    <property type="match status" value="1"/>
</dbReference>
<dbReference type="STRING" id="1280953.HOC_17264"/>
<dbReference type="OrthoDB" id="9807890at2"/>
<dbReference type="RefSeq" id="WP_035540862.1">
    <property type="nucleotide sequence ID" value="NZ_ARYL01000036.1"/>
</dbReference>
<dbReference type="EMBL" id="ARYL01000036">
    <property type="protein sequence ID" value="KDA01103.1"/>
    <property type="molecule type" value="Genomic_DNA"/>
</dbReference>
<gene>
    <name evidence="2" type="ORF">HOC_17264</name>
</gene>
<dbReference type="Proteomes" id="UP000024942">
    <property type="component" value="Unassembled WGS sequence"/>
</dbReference>
<comment type="caution">
    <text evidence="2">The sequence shown here is derived from an EMBL/GenBank/DDBJ whole genome shotgun (WGS) entry which is preliminary data.</text>
</comment>
<feature type="domain" description="Serine/threonine specific protein phosphatases" evidence="1">
    <location>
        <begin position="75"/>
        <end position="80"/>
    </location>
</feature>
<protein>
    <submittedName>
        <fullName evidence="2">Metallophosphoesterase</fullName>
    </submittedName>
</protein>
<dbReference type="Gene3D" id="3.60.21.10">
    <property type="match status" value="1"/>
</dbReference>
<dbReference type="Pfam" id="PF00149">
    <property type="entry name" value="Metallophos"/>
    <property type="match status" value="1"/>
</dbReference>